<dbReference type="AlphaFoldDB" id="A0A8X8BWY1"/>
<dbReference type="PANTHER" id="PTHR24198">
    <property type="entry name" value="ANKYRIN REPEAT AND PROTEIN KINASE DOMAIN-CONTAINING PROTEIN"/>
    <property type="match status" value="1"/>
</dbReference>
<dbReference type="SUPFAM" id="SSF48403">
    <property type="entry name" value="Ankyrin repeat"/>
    <property type="match status" value="1"/>
</dbReference>
<dbReference type="SMART" id="SM00220">
    <property type="entry name" value="S_TKc"/>
    <property type="match status" value="1"/>
</dbReference>
<feature type="non-terminal residue" evidence="5">
    <location>
        <position position="1"/>
    </location>
</feature>
<feature type="repeat" description="ANK" evidence="3">
    <location>
        <begin position="889"/>
        <end position="921"/>
    </location>
</feature>
<feature type="repeat" description="ANK" evidence="3">
    <location>
        <begin position="1021"/>
        <end position="1053"/>
    </location>
</feature>
<dbReference type="Pfam" id="PF12796">
    <property type="entry name" value="Ank_2"/>
    <property type="match status" value="4"/>
</dbReference>
<feature type="repeat" description="ANK" evidence="3">
    <location>
        <begin position="1054"/>
        <end position="1086"/>
    </location>
</feature>
<dbReference type="GO" id="GO:0004672">
    <property type="term" value="F:protein kinase activity"/>
    <property type="evidence" value="ECO:0007669"/>
    <property type="project" value="InterPro"/>
</dbReference>
<dbReference type="GO" id="GO:0005524">
    <property type="term" value="F:ATP binding"/>
    <property type="evidence" value="ECO:0007669"/>
    <property type="project" value="InterPro"/>
</dbReference>
<dbReference type="SMART" id="SM00248">
    <property type="entry name" value="ANK"/>
    <property type="match status" value="12"/>
</dbReference>
<dbReference type="PROSITE" id="PS50088">
    <property type="entry name" value="ANK_REPEAT"/>
    <property type="match status" value="11"/>
</dbReference>
<organism evidence="5 6">
    <name type="scientific">Polypterus senegalus</name>
    <name type="common">Senegal bichir</name>
    <dbReference type="NCBI Taxonomy" id="55291"/>
    <lineage>
        <taxon>Eukaryota</taxon>
        <taxon>Metazoa</taxon>
        <taxon>Chordata</taxon>
        <taxon>Craniata</taxon>
        <taxon>Vertebrata</taxon>
        <taxon>Euteleostomi</taxon>
        <taxon>Actinopterygii</taxon>
        <taxon>Polypteriformes</taxon>
        <taxon>Polypteridae</taxon>
        <taxon>Polypterus</taxon>
    </lineage>
</organism>
<dbReference type="InterPro" id="IPR000719">
    <property type="entry name" value="Prot_kinase_dom"/>
</dbReference>
<feature type="repeat" description="ANK" evidence="3">
    <location>
        <begin position="955"/>
        <end position="987"/>
    </location>
</feature>
<feature type="repeat" description="ANK" evidence="3">
    <location>
        <begin position="790"/>
        <end position="822"/>
    </location>
</feature>
<feature type="repeat" description="ANK" evidence="3">
    <location>
        <begin position="823"/>
        <end position="855"/>
    </location>
</feature>
<dbReference type="EMBL" id="JAATIS010000147">
    <property type="protein sequence ID" value="KAG2469634.1"/>
    <property type="molecule type" value="Genomic_DNA"/>
</dbReference>
<comment type="caution">
    <text evidence="5">The sequence shown here is derived from an EMBL/GenBank/DDBJ whole genome shotgun (WGS) entry which is preliminary data.</text>
</comment>
<evidence type="ECO:0000313" key="6">
    <source>
        <dbReference type="Proteomes" id="UP000886611"/>
    </source>
</evidence>
<feature type="non-terminal residue" evidence="5">
    <location>
        <position position="1206"/>
    </location>
</feature>
<gene>
    <name evidence="5" type="primary">Ankk1</name>
    <name evidence="5" type="ORF">GTO96_0023080</name>
</gene>
<dbReference type="InterPro" id="IPR011989">
    <property type="entry name" value="ARM-like"/>
</dbReference>
<dbReference type="PROSITE" id="PS00108">
    <property type="entry name" value="PROTEIN_KINASE_ST"/>
    <property type="match status" value="1"/>
</dbReference>
<reference evidence="5 6" key="1">
    <citation type="journal article" date="2021" name="Cell">
        <title>Tracing the genetic footprints of vertebrate landing in non-teleost ray-finned fishes.</title>
        <authorList>
            <person name="Bi X."/>
            <person name="Wang K."/>
            <person name="Yang L."/>
            <person name="Pan H."/>
            <person name="Jiang H."/>
            <person name="Wei Q."/>
            <person name="Fang M."/>
            <person name="Yu H."/>
            <person name="Zhu C."/>
            <person name="Cai Y."/>
            <person name="He Y."/>
            <person name="Gan X."/>
            <person name="Zeng H."/>
            <person name="Yu D."/>
            <person name="Zhu Y."/>
            <person name="Jiang H."/>
            <person name="Qiu Q."/>
            <person name="Yang H."/>
            <person name="Zhang Y.E."/>
            <person name="Wang W."/>
            <person name="Zhu M."/>
            <person name="He S."/>
            <person name="Zhang G."/>
        </authorList>
    </citation>
    <scope>NUCLEOTIDE SEQUENCE [LARGE SCALE GENOMIC DNA]</scope>
    <source>
        <strain evidence="5">Bchr_013</strain>
    </source>
</reference>
<dbReference type="InterPro" id="IPR016024">
    <property type="entry name" value="ARM-type_fold"/>
</dbReference>
<dbReference type="Gene3D" id="1.10.510.10">
    <property type="entry name" value="Transferase(Phosphotransferase) domain 1"/>
    <property type="match status" value="1"/>
</dbReference>
<keyword evidence="6" id="KW-1185">Reference proteome</keyword>
<evidence type="ECO:0000256" key="2">
    <source>
        <dbReference type="ARBA" id="ARBA00023043"/>
    </source>
</evidence>
<dbReference type="InterPro" id="IPR011009">
    <property type="entry name" value="Kinase-like_dom_sf"/>
</dbReference>
<feature type="repeat" description="ANK" evidence="3">
    <location>
        <begin position="1087"/>
        <end position="1119"/>
    </location>
</feature>
<dbReference type="Pfam" id="PF00023">
    <property type="entry name" value="Ank"/>
    <property type="match status" value="3"/>
</dbReference>
<dbReference type="SUPFAM" id="SSF48371">
    <property type="entry name" value="ARM repeat"/>
    <property type="match status" value="1"/>
</dbReference>
<evidence type="ECO:0000313" key="5">
    <source>
        <dbReference type="EMBL" id="KAG2469634.1"/>
    </source>
</evidence>
<name>A0A8X8BWY1_POLSE</name>
<evidence type="ECO:0000256" key="3">
    <source>
        <dbReference type="PROSITE-ProRule" id="PRU00023"/>
    </source>
</evidence>
<dbReference type="SUPFAM" id="SSF56112">
    <property type="entry name" value="Protein kinase-like (PK-like)"/>
    <property type="match status" value="1"/>
</dbReference>
<dbReference type="PANTHER" id="PTHR24198:SF175">
    <property type="entry name" value="ANKYRIN REPEAT AND PROTEIN KINASE DOMAIN-CONTAINING PROTEIN 1"/>
    <property type="match status" value="1"/>
</dbReference>
<dbReference type="Gene3D" id="1.25.40.20">
    <property type="entry name" value="Ankyrin repeat-containing domain"/>
    <property type="match status" value="5"/>
</dbReference>
<dbReference type="InterPro" id="IPR002110">
    <property type="entry name" value="Ankyrin_rpt"/>
</dbReference>
<dbReference type="InterPro" id="IPR036770">
    <property type="entry name" value="Ankyrin_rpt-contain_sf"/>
</dbReference>
<dbReference type="InterPro" id="IPR008271">
    <property type="entry name" value="Ser/Thr_kinase_AS"/>
</dbReference>
<feature type="repeat" description="ANK" evidence="3">
    <location>
        <begin position="988"/>
        <end position="1020"/>
    </location>
</feature>
<evidence type="ECO:0000259" key="4">
    <source>
        <dbReference type="PROSITE" id="PS50011"/>
    </source>
</evidence>
<dbReference type="PROSITE" id="PS50297">
    <property type="entry name" value="ANK_REP_REGION"/>
    <property type="match status" value="11"/>
</dbReference>
<accession>A0A8X8BWY1</accession>
<dbReference type="GO" id="GO:0010564">
    <property type="term" value="P:regulation of cell cycle process"/>
    <property type="evidence" value="ECO:0007669"/>
    <property type="project" value="TreeGrafter"/>
</dbReference>
<dbReference type="GO" id="GO:0005737">
    <property type="term" value="C:cytoplasm"/>
    <property type="evidence" value="ECO:0007669"/>
    <property type="project" value="TreeGrafter"/>
</dbReference>
<proteinExistence type="predicted"/>
<keyword evidence="2 3" id="KW-0040">ANK repeat</keyword>
<dbReference type="Proteomes" id="UP000886611">
    <property type="component" value="Unassembled WGS sequence"/>
</dbReference>
<dbReference type="InterPro" id="IPR001245">
    <property type="entry name" value="Ser-Thr/Tyr_kinase_cat_dom"/>
</dbReference>
<dbReference type="PROSITE" id="PS50011">
    <property type="entry name" value="PROTEIN_KINASE_DOM"/>
    <property type="match status" value="1"/>
</dbReference>
<evidence type="ECO:0000256" key="1">
    <source>
        <dbReference type="ARBA" id="ARBA00022737"/>
    </source>
</evidence>
<dbReference type="Pfam" id="PF07714">
    <property type="entry name" value="PK_Tyr_Ser-Thr"/>
    <property type="match status" value="1"/>
</dbReference>
<feature type="repeat" description="ANK" evidence="3">
    <location>
        <begin position="1120"/>
        <end position="1152"/>
    </location>
</feature>
<feature type="repeat" description="ANK" evidence="3">
    <location>
        <begin position="856"/>
        <end position="888"/>
    </location>
</feature>
<keyword evidence="1" id="KW-0677">Repeat</keyword>
<sequence length="1206" mass="135190">MFKRHWRFSKGVKYLAISVHLKATTEQFSGSHQLTCRTIGEGLKHFTLIVLLCSIIISCTVISPNLEPVPVIHYIRHNVPPDIKSEPDMAVQYVTKRMEKVGAISGHGNHSARSCYAKVAQIDSKQELLVKEENQQLLIQSENGSKYLIDPLRSSMPEIQKECLSLLCLYSQTEYGRTLLLKNLNLPNLLEKLTGLLNQLDMFGVNVLEVMANFTSAKRFKVEIRPYFKRMILHPFVNLMEEYNFKSSEYTDVLLVLLGLMVNISLEQSSVIEETAVDITDRCLVLLCSADGSIITRSAGLLSHILPQSTDAVNIAINGGIVKILLKLLKVGGQKTLRYGLKALATCTKNSQRAQEQVVQLDKKFKIFLKLLDMEDEMIVSLAAFCLGHCVEIPGAATSLLSSDIVKVLLKHAGGDSKKTAVQQNAAIALGKLCTSEPRLTDSSKFVAELPLRYKEANPAELLRACATIQVQKHKSGFMALPEGEQLRNLSCFKKDDFEPNWVKIAAGGFGQIYKVKHKLWRETFAVKSCSAVPCDTELFRNLMEEAAKMGKIEFRFILPIYGICRDPPALVMEYMINGSLDNVLCSQKLTWSKKFQIIHEVTMGMNFLHCMTPPLLHLDLKPGNILLDEYLHVKISDFGLSKWKEYSSRMELLDRSSVRGTVSYIPPEMFLENSRPPGTKTDVYSFAIVIWGILTQRIPYPGASIMTVIFKVVVGERPSLEDLPEDRPFECEQMIDLMERCWEQESKERPSFAGDGQSENFIISVLSKKDFDTFKTIVKKEDAFVIYEDNYTLLHYAVASGDFKTVKEVLQMGAVVNSQSINGYTPLITAALYRHFDVCCLLIEHKADVNLTDEDKWTPLHFAAQNGDDRIARLLLDNHATVNARERDGWTPLHLSCQNGHENVVRVLLPRHAEIDLQENENRTALHIAASYGHISIVTLLIKHRADLNKKQNENQTPLHLASEKGHFRVARLLVKSGADVNSLDNNNYTVLHMAALKGHNGICRHLLKHGGNTNLKTSQGWTPLHLASFRGRSATVRLLLENQAELNARGEKGWTPLHLATRYGKEEVITELLKANADPNIAEDSGWTPLHFSTQKGSLISVLQLIRSHAEINARNILGWTPLHLATLNGNVLIVQALLINKADKTIKDLSGCTAVQLAIRNKKESISELFTEDSVPDSDNNFSTILHQALDLPVNNPPNPQHQ</sequence>
<protein>
    <submittedName>
        <fullName evidence="5">ANKK1 protein</fullName>
    </submittedName>
</protein>
<dbReference type="Gene3D" id="1.25.10.10">
    <property type="entry name" value="Leucine-rich Repeat Variant"/>
    <property type="match status" value="1"/>
</dbReference>
<feature type="repeat" description="ANK" evidence="3">
    <location>
        <begin position="922"/>
        <end position="954"/>
    </location>
</feature>
<feature type="domain" description="Protein kinase" evidence="4">
    <location>
        <begin position="499"/>
        <end position="763"/>
    </location>
</feature>
<dbReference type="PRINTS" id="PR01415">
    <property type="entry name" value="ANKYRIN"/>
</dbReference>